<dbReference type="SUPFAM" id="SSF56204">
    <property type="entry name" value="Hect, E3 ligase catalytic domain"/>
    <property type="match status" value="1"/>
</dbReference>
<dbReference type="FunFam" id="2.20.70.10:FF:000011">
    <property type="entry name" value="E3 ubiquitin-protein ligase"/>
    <property type="match status" value="1"/>
</dbReference>
<dbReference type="Gene3D" id="2.60.40.150">
    <property type="entry name" value="C2 domain"/>
    <property type="match status" value="1"/>
</dbReference>
<evidence type="ECO:0000256" key="3">
    <source>
        <dbReference type="ARBA" id="ARBA00004906"/>
    </source>
</evidence>
<dbReference type="PANTHER" id="PTHR11254">
    <property type="entry name" value="HECT DOMAIN UBIQUITIN-PROTEIN LIGASE"/>
    <property type="match status" value="1"/>
</dbReference>
<sequence>MDAAGGPPNLRVTILAADGLYKRDVFRFPDPFAVLTVNGEQTRTTRVIKKTLNPYWNESFDIHVTEDSVLAVQIFDQKKFKKKDQGFLGVINIRIGNVIDLDAGGDDMITRDLKKSNDNMVVHGKLIMQMTTNLSEPAPQRPNDQSAAGSARPSATTQPSGTGASGPPEATPHQSTQNLHPDQFPGQRAHAHPQPQSQPPPTPQRLSQPTPALPANAMAPPPQSNQAAQSTGQNAGYSNFEDSNGRLPPGWEWREDHLGRIYYVDHNTRQTTWVRPGAGFNENDQRAALAAQTQRERTQHQNRMLPEDRTGANSPTLSERQASPSTGPSSNAVSMLATGATTAGTGELPAGWEQRHTPEGRAYFVDHNSRTTTWVDPRRQQYIRMYGGSNANNNTIQQQPVSQLGPLPSGWEMRLTNTARVYFVDHNTKTTTWDDPRLPSSLDQGVPQYKRDFRRKLIYFRSQPALRITSGQCHVKVRRSNIFEDSYHEIMRQNASDLKKRLMIKFDGEDGLDYGGLSREFFFLLSHEMFNPFYCLFEYSAHDNYTLQINPHSGINPEHLNYFKFIGRVVGLAIFHRRFLDAFFIGAFYKMILRKKVSLQDMEGVDADFHRNLEWMLNNDITDALELTFSTEDERFGETVTIPLKPGGEDIEVTNENKREYVDLITEWRIQKRVEEQFQAFISGFHELIPAELINVFDERELELLIGGIADIDVDDWKKHTDYRGYTENDEVIQNFWKCIRSWDSEQKSRLLQFATGTSRIPVNGFKDLQGSDGPRRFTIEKAGEINQLPKSHTCFNRLDLPPYKSFEALNGKLTIAVEETVGFGQE</sequence>
<dbReference type="InterPro" id="IPR035983">
    <property type="entry name" value="Hect_E3_ubiquitin_ligase"/>
</dbReference>
<feature type="compositionally biased region" description="Basic and acidic residues" evidence="12">
    <location>
        <begin position="294"/>
        <end position="310"/>
    </location>
</feature>
<dbReference type="Gene3D" id="3.30.2410.10">
    <property type="entry name" value="Hect, E3 ligase catalytic domain"/>
    <property type="match status" value="1"/>
</dbReference>
<comment type="pathway">
    <text evidence="3 9">Protein modification; protein ubiquitination.</text>
</comment>
<dbReference type="FunFam" id="3.30.2160.10:FF:000001">
    <property type="entry name" value="E3 ubiquitin-protein ligase NEDD4-like"/>
    <property type="match status" value="1"/>
</dbReference>
<dbReference type="AlphaFoldDB" id="A0A6A6UYA1"/>
<feature type="compositionally biased region" description="Polar residues" evidence="12">
    <location>
        <begin position="224"/>
        <end position="242"/>
    </location>
</feature>
<comment type="similarity">
    <text evidence="4">Belongs to the RSP5/NEDD4 family.</text>
</comment>
<evidence type="ECO:0000256" key="7">
    <source>
        <dbReference type="ARBA" id="ARBA00022737"/>
    </source>
</evidence>
<dbReference type="GO" id="GO:0007034">
    <property type="term" value="P:vacuolar transport"/>
    <property type="evidence" value="ECO:0007669"/>
    <property type="project" value="UniProtKB-ARBA"/>
</dbReference>
<dbReference type="FunFam" id="3.90.1750.10:FF:000005">
    <property type="entry name" value="E3 ubiquitin-protein ligase"/>
    <property type="match status" value="1"/>
</dbReference>
<evidence type="ECO:0000256" key="12">
    <source>
        <dbReference type="SAM" id="MobiDB-lite"/>
    </source>
</evidence>
<dbReference type="InterPro" id="IPR036020">
    <property type="entry name" value="WW_dom_sf"/>
</dbReference>
<dbReference type="Pfam" id="PF00168">
    <property type="entry name" value="C2"/>
    <property type="match status" value="1"/>
</dbReference>
<reference evidence="16" key="1">
    <citation type="journal article" date="2020" name="Stud. Mycol.">
        <title>101 Dothideomycetes genomes: a test case for predicting lifestyles and emergence of pathogens.</title>
        <authorList>
            <person name="Haridas S."/>
            <person name="Albert R."/>
            <person name="Binder M."/>
            <person name="Bloem J."/>
            <person name="Labutti K."/>
            <person name="Salamov A."/>
            <person name="Andreopoulos B."/>
            <person name="Baker S."/>
            <person name="Barry K."/>
            <person name="Bills G."/>
            <person name="Bluhm B."/>
            <person name="Cannon C."/>
            <person name="Castanera R."/>
            <person name="Culley D."/>
            <person name="Daum C."/>
            <person name="Ezra D."/>
            <person name="Gonzalez J."/>
            <person name="Henrissat B."/>
            <person name="Kuo A."/>
            <person name="Liang C."/>
            <person name="Lipzen A."/>
            <person name="Lutzoni F."/>
            <person name="Magnuson J."/>
            <person name="Mondo S."/>
            <person name="Nolan M."/>
            <person name="Ohm R."/>
            <person name="Pangilinan J."/>
            <person name="Park H.-J."/>
            <person name="Ramirez L."/>
            <person name="Alfaro M."/>
            <person name="Sun H."/>
            <person name="Tritt A."/>
            <person name="Yoshinaga Y."/>
            <person name="Zwiers L.-H."/>
            <person name="Turgeon B."/>
            <person name="Goodwin S."/>
            <person name="Spatafora J."/>
            <person name="Crous P."/>
            <person name="Grigoriev I."/>
        </authorList>
    </citation>
    <scope>NUCLEOTIDE SEQUENCE</scope>
    <source>
        <strain evidence="16">CBS 119925</strain>
    </source>
</reference>
<organism evidence="16 17">
    <name type="scientific">Sporormia fimetaria CBS 119925</name>
    <dbReference type="NCBI Taxonomy" id="1340428"/>
    <lineage>
        <taxon>Eukaryota</taxon>
        <taxon>Fungi</taxon>
        <taxon>Dikarya</taxon>
        <taxon>Ascomycota</taxon>
        <taxon>Pezizomycotina</taxon>
        <taxon>Dothideomycetes</taxon>
        <taxon>Pleosporomycetidae</taxon>
        <taxon>Pleosporales</taxon>
        <taxon>Sporormiaceae</taxon>
        <taxon>Sporormia</taxon>
    </lineage>
</organism>
<evidence type="ECO:0000256" key="5">
    <source>
        <dbReference type="ARBA" id="ARBA00022490"/>
    </source>
</evidence>
<feature type="active site" description="Glycyl thioester intermediate" evidence="10 11">
    <location>
        <position position="795"/>
    </location>
</feature>
<dbReference type="EMBL" id="MU006608">
    <property type="protein sequence ID" value="KAF2742486.1"/>
    <property type="molecule type" value="Genomic_DNA"/>
</dbReference>
<dbReference type="PIRSF" id="PIRSF001569">
    <property type="entry name" value="E3_ub_ligase_SMURF1"/>
    <property type="match status" value="1"/>
</dbReference>
<dbReference type="SUPFAM" id="SSF49562">
    <property type="entry name" value="C2 domain (Calcium/lipid-binding domain, CaLB)"/>
    <property type="match status" value="1"/>
</dbReference>
<dbReference type="InterPro" id="IPR000008">
    <property type="entry name" value="C2_dom"/>
</dbReference>
<dbReference type="FunFam" id="2.60.40.150:FF:000074">
    <property type="entry name" value="E3 ubiquitin-protein ligase"/>
    <property type="match status" value="1"/>
</dbReference>
<feature type="compositionally biased region" description="Polar residues" evidence="12">
    <location>
        <begin position="311"/>
        <end position="333"/>
    </location>
</feature>
<evidence type="ECO:0000259" key="15">
    <source>
        <dbReference type="PROSITE" id="PS50237"/>
    </source>
</evidence>
<name>A0A6A6UYA1_9PLEO</name>
<dbReference type="InterPro" id="IPR050409">
    <property type="entry name" value="E3_ubiq-protein_ligase"/>
</dbReference>
<dbReference type="FunFam" id="3.30.2410.10:FF:000001">
    <property type="entry name" value="E3 ubiquitin-protein ligase NEDD4-like"/>
    <property type="match status" value="1"/>
</dbReference>
<dbReference type="FunFam" id="2.20.70.10:FF:000017">
    <property type="entry name" value="E3 ubiquitin-protein ligase"/>
    <property type="match status" value="1"/>
</dbReference>
<dbReference type="OrthoDB" id="8068875at2759"/>
<dbReference type="CDD" id="cd00078">
    <property type="entry name" value="HECTc"/>
    <property type="match status" value="1"/>
</dbReference>
<dbReference type="Pfam" id="PF00397">
    <property type="entry name" value="WW"/>
    <property type="match status" value="3"/>
</dbReference>
<dbReference type="Gene3D" id="3.30.2160.10">
    <property type="entry name" value="Hect, E3 ligase catalytic domain"/>
    <property type="match status" value="1"/>
</dbReference>
<dbReference type="UniPathway" id="UPA00143"/>
<keyword evidence="17" id="KW-1185">Reference proteome</keyword>
<evidence type="ECO:0000259" key="14">
    <source>
        <dbReference type="PROSITE" id="PS50020"/>
    </source>
</evidence>
<dbReference type="InterPro" id="IPR035892">
    <property type="entry name" value="C2_domain_sf"/>
</dbReference>
<keyword evidence="5" id="KW-0963">Cytoplasm</keyword>
<dbReference type="GO" id="GO:0005737">
    <property type="term" value="C:cytoplasm"/>
    <property type="evidence" value="ECO:0007669"/>
    <property type="project" value="UniProtKB-SubCell"/>
</dbReference>
<comment type="subcellular location">
    <subcellularLocation>
        <location evidence="2">Cytoplasm</location>
    </subcellularLocation>
</comment>
<dbReference type="PANTHER" id="PTHR11254:SF440">
    <property type="entry name" value="E3 UBIQUITIN-PROTEIN LIGASE NEDD-4"/>
    <property type="match status" value="1"/>
</dbReference>
<evidence type="ECO:0000256" key="9">
    <source>
        <dbReference type="PIRNR" id="PIRNR001569"/>
    </source>
</evidence>
<dbReference type="SUPFAM" id="SSF51045">
    <property type="entry name" value="WW domain"/>
    <property type="match status" value="3"/>
</dbReference>
<evidence type="ECO:0000256" key="8">
    <source>
        <dbReference type="ARBA" id="ARBA00022786"/>
    </source>
</evidence>
<evidence type="ECO:0000256" key="10">
    <source>
        <dbReference type="PIRSR" id="PIRSR001569-1"/>
    </source>
</evidence>
<feature type="compositionally biased region" description="Low complexity" evidence="12">
    <location>
        <begin position="204"/>
        <end position="218"/>
    </location>
</feature>
<feature type="domain" description="HECT" evidence="15">
    <location>
        <begin position="494"/>
        <end position="827"/>
    </location>
</feature>
<evidence type="ECO:0000256" key="11">
    <source>
        <dbReference type="PROSITE-ProRule" id="PRU00104"/>
    </source>
</evidence>
<gene>
    <name evidence="16" type="ORF">M011DRAFT_267669</name>
</gene>
<dbReference type="Proteomes" id="UP000799440">
    <property type="component" value="Unassembled WGS sequence"/>
</dbReference>
<evidence type="ECO:0000256" key="6">
    <source>
        <dbReference type="ARBA" id="ARBA00022679"/>
    </source>
</evidence>
<dbReference type="InterPro" id="IPR000569">
    <property type="entry name" value="HECT_dom"/>
</dbReference>
<evidence type="ECO:0000256" key="2">
    <source>
        <dbReference type="ARBA" id="ARBA00004496"/>
    </source>
</evidence>
<protein>
    <recommendedName>
        <fullName evidence="9">E3 ubiquitin-protein ligase</fullName>
        <ecNumber evidence="9">2.3.2.26</ecNumber>
    </recommendedName>
</protein>
<keyword evidence="7" id="KW-0677">Repeat</keyword>
<dbReference type="PROSITE" id="PS50004">
    <property type="entry name" value="C2"/>
    <property type="match status" value="1"/>
</dbReference>
<dbReference type="SMART" id="SM00119">
    <property type="entry name" value="HECTc"/>
    <property type="match status" value="1"/>
</dbReference>
<feature type="domain" description="WW" evidence="14">
    <location>
        <begin position="405"/>
        <end position="438"/>
    </location>
</feature>
<keyword evidence="6 9" id="KW-0808">Transferase</keyword>
<dbReference type="InterPro" id="IPR024928">
    <property type="entry name" value="E3_ub_ligase_SMURF1"/>
</dbReference>
<dbReference type="GO" id="GO:0006511">
    <property type="term" value="P:ubiquitin-dependent protein catabolic process"/>
    <property type="evidence" value="ECO:0007669"/>
    <property type="project" value="InterPro"/>
</dbReference>
<dbReference type="SMART" id="SM00239">
    <property type="entry name" value="C2"/>
    <property type="match status" value="1"/>
</dbReference>
<dbReference type="PROSITE" id="PS01159">
    <property type="entry name" value="WW_DOMAIN_1"/>
    <property type="match status" value="3"/>
</dbReference>
<dbReference type="GO" id="GO:0016567">
    <property type="term" value="P:protein ubiquitination"/>
    <property type="evidence" value="ECO:0007669"/>
    <property type="project" value="UniProtKB-UniPathway"/>
</dbReference>
<feature type="region of interest" description="Disordered" evidence="12">
    <location>
        <begin position="287"/>
        <end position="333"/>
    </location>
</feature>
<evidence type="ECO:0000256" key="4">
    <source>
        <dbReference type="ARBA" id="ARBA00010334"/>
    </source>
</evidence>
<dbReference type="Pfam" id="PF00632">
    <property type="entry name" value="HECT"/>
    <property type="match status" value="1"/>
</dbReference>
<dbReference type="GO" id="GO:0072666">
    <property type="term" value="P:establishment of protein localization to vacuole"/>
    <property type="evidence" value="ECO:0007669"/>
    <property type="project" value="UniProtKB-ARBA"/>
</dbReference>
<dbReference type="GO" id="GO:0061630">
    <property type="term" value="F:ubiquitin protein ligase activity"/>
    <property type="evidence" value="ECO:0007669"/>
    <property type="project" value="UniProtKB-EC"/>
</dbReference>
<dbReference type="SMART" id="SM00456">
    <property type="entry name" value="WW"/>
    <property type="match status" value="3"/>
</dbReference>
<dbReference type="CDD" id="cd00201">
    <property type="entry name" value="WW"/>
    <property type="match status" value="3"/>
</dbReference>
<dbReference type="Gene3D" id="3.90.1750.10">
    <property type="entry name" value="Hect, E3 ligase catalytic domains"/>
    <property type="match status" value="1"/>
</dbReference>
<dbReference type="PROSITE" id="PS50237">
    <property type="entry name" value="HECT"/>
    <property type="match status" value="1"/>
</dbReference>
<feature type="compositionally biased region" description="Polar residues" evidence="12">
    <location>
        <begin position="142"/>
        <end position="162"/>
    </location>
</feature>
<accession>A0A6A6UYA1</accession>
<evidence type="ECO:0000256" key="1">
    <source>
        <dbReference type="ARBA" id="ARBA00000885"/>
    </source>
</evidence>
<keyword evidence="8 9" id="KW-0833">Ubl conjugation pathway</keyword>
<dbReference type="EC" id="2.3.2.26" evidence="9"/>
<feature type="domain" description="WW" evidence="14">
    <location>
        <begin position="245"/>
        <end position="278"/>
    </location>
</feature>
<comment type="catalytic activity">
    <reaction evidence="1 9">
        <text>S-ubiquitinyl-[E2 ubiquitin-conjugating enzyme]-L-cysteine + [acceptor protein]-L-lysine = [E2 ubiquitin-conjugating enzyme]-L-cysteine + N(6)-ubiquitinyl-[acceptor protein]-L-lysine.</text>
        <dbReference type="EC" id="2.3.2.26"/>
    </reaction>
</comment>
<feature type="region of interest" description="Disordered" evidence="12">
    <location>
        <begin position="135"/>
        <end position="243"/>
    </location>
</feature>
<dbReference type="InterPro" id="IPR001202">
    <property type="entry name" value="WW_dom"/>
</dbReference>
<dbReference type="PROSITE" id="PS50020">
    <property type="entry name" value="WW_DOMAIN_2"/>
    <property type="match status" value="3"/>
</dbReference>
<proteinExistence type="inferred from homology"/>
<evidence type="ECO:0000259" key="13">
    <source>
        <dbReference type="PROSITE" id="PS50004"/>
    </source>
</evidence>
<dbReference type="GO" id="GO:0006886">
    <property type="term" value="P:intracellular protein transport"/>
    <property type="evidence" value="ECO:0007669"/>
    <property type="project" value="UniProtKB-ARBA"/>
</dbReference>
<feature type="domain" description="C2" evidence="13">
    <location>
        <begin position="1"/>
        <end position="113"/>
    </location>
</feature>
<dbReference type="CDD" id="cd08382">
    <property type="entry name" value="C2_Smurf-like"/>
    <property type="match status" value="1"/>
</dbReference>
<evidence type="ECO:0000313" key="17">
    <source>
        <dbReference type="Proteomes" id="UP000799440"/>
    </source>
</evidence>
<dbReference type="Gene3D" id="2.20.70.10">
    <property type="match status" value="2"/>
</dbReference>
<evidence type="ECO:0000313" key="16">
    <source>
        <dbReference type="EMBL" id="KAF2742486.1"/>
    </source>
</evidence>
<feature type="domain" description="WW" evidence="14">
    <location>
        <begin position="346"/>
        <end position="379"/>
    </location>
</feature>